<evidence type="ECO:0000256" key="2">
    <source>
        <dbReference type="ARBA" id="ARBA00022630"/>
    </source>
</evidence>
<organism evidence="8 9">
    <name type="scientific">Hohenbuehelia grisea</name>
    <dbReference type="NCBI Taxonomy" id="104357"/>
    <lineage>
        <taxon>Eukaryota</taxon>
        <taxon>Fungi</taxon>
        <taxon>Dikarya</taxon>
        <taxon>Basidiomycota</taxon>
        <taxon>Agaricomycotina</taxon>
        <taxon>Agaricomycetes</taxon>
        <taxon>Agaricomycetidae</taxon>
        <taxon>Agaricales</taxon>
        <taxon>Pleurotineae</taxon>
        <taxon>Pleurotaceae</taxon>
        <taxon>Hohenbuehelia</taxon>
    </lineage>
</organism>
<sequence>MKIVIVGAGIGGLSVYHALKKHLSEASPPVTVQVCESHASPSSTTSTIGGGLGLAPNGLYSLSLLSPSFTEYIEARAFSGAIVTMRNSTGGLLGRFWNGTKARYGFAQAMLPRDVLHEALLQDLPEDAVKWGAKVTEVRERENGVEVVFEDGTVESADLVIGADGVRSIVRRALFGDNYPATYDGFTGIGGFVPVAALPQTLQASLSVDPVTMSFGPRGFFGYARADGEAPPRRLMWWSTYEAAAPPDRTTPIATIRTQLLARHAAWRSPYDSPQARVFETLIASGCDAGEANVDAGQGLLVLPRYVTPTLPSWCSPSGRVMLLGDAAHAMPPDSGQGASCAIEDAVTIGLFLQHYHLSERFDVTESLRRTAKAYEELRIGRVGKIIEMAKRRGQQKKVQTWWQEKVRDWIMWILCKLPESINDERFAYKVDKEVVSYIISQSAQP</sequence>
<accession>A0ABR3JYQ1</accession>
<dbReference type="PANTHER" id="PTHR13789">
    <property type="entry name" value="MONOOXYGENASE"/>
    <property type="match status" value="1"/>
</dbReference>
<evidence type="ECO:0000256" key="1">
    <source>
        <dbReference type="ARBA" id="ARBA00007992"/>
    </source>
</evidence>
<evidence type="ECO:0000256" key="5">
    <source>
        <dbReference type="ARBA" id="ARBA00023033"/>
    </source>
</evidence>
<dbReference type="InterPro" id="IPR036188">
    <property type="entry name" value="FAD/NAD-bd_sf"/>
</dbReference>
<keyword evidence="4" id="KW-0560">Oxidoreductase</keyword>
<dbReference type="Pfam" id="PF01494">
    <property type="entry name" value="FAD_binding_3"/>
    <property type="match status" value="1"/>
</dbReference>
<dbReference type="Gene3D" id="3.50.50.60">
    <property type="entry name" value="FAD/NAD(P)-binding domain"/>
    <property type="match status" value="1"/>
</dbReference>
<proteinExistence type="inferred from homology"/>
<dbReference type="InterPro" id="IPR050493">
    <property type="entry name" value="FAD-dep_Monooxygenase_BioMet"/>
</dbReference>
<protein>
    <recommendedName>
        <fullName evidence="10">FAD-binding domain-containing protein</fullName>
    </recommendedName>
</protein>
<comment type="caution">
    <text evidence="8">The sequence shown here is derived from an EMBL/GenBank/DDBJ whole genome shotgun (WGS) entry which is preliminary data.</text>
</comment>
<evidence type="ECO:0000313" key="9">
    <source>
        <dbReference type="Proteomes" id="UP001556367"/>
    </source>
</evidence>
<feature type="domain" description="FAD-binding" evidence="6">
    <location>
        <begin position="318"/>
        <end position="353"/>
    </location>
</feature>
<dbReference type="Proteomes" id="UP001556367">
    <property type="component" value="Unassembled WGS sequence"/>
</dbReference>
<evidence type="ECO:0000313" key="8">
    <source>
        <dbReference type="EMBL" id="KAL0960428.1"/>
    </source>
</evidence>
<dbReference type="EMBL" id="JASNQZ010000001">
    <property type="protein sequence ID" value="KAL0960428.1"/>
    <property type="molecule type" value="Genomic_DNA"/>
</dbReference>
<evidence type="ECO:0000259" key="6">
    <source>
        <dbReference type="Pfam" id="PF01494"/>
    </source>
</evidence>
<dbReference type="Pfam" id="PF01593">
    <property type="entry name" value="Amino_oxidase"/>
    <property type="match status" value="1"/>
</dbReference>
<reference evidence="9" key="1">
    <citation type="submission" date="2024-06" db="EMBL/GenBank/DDBJ databases">
        <title>Multi-omics analyses provide insights into the biosynthesis of the anticancer antibiotic pleurotin in Hohenbuehelia grisea.</title>
        <authorList>
            <person name="Weaver J.A."/>
            <person name="Alberti F."/>
        </authorList>
    </citation>
    <scope>NUCLEOTIDE SEQUENCE [LARGE SCALE GENOMIC DNA]</scope>
    <source>
        <strain evidence="9">T-177</strain>
    </source>
</reference>
<dbReference type="SUPFAM" id="SSF51905">
    <property type="entry name" value="FAD/NAD(P)-binding domain"/>
    <property type="match status" value="1"/>
</dbReference>
<dbReference type="PRINTS" id="PR00420">
    <property type="entry name" value="RNGMNOXGNASE"/>
</dbReference>
<comment type="similarity">
    <text evidence="1">Belongs to the paxM FAD-dependent monooxygenase family.</text>
</comment>
<dbReference type="InterPro" id="IPR002938">
    <property type="entry name" value="FAD-bd"/>
</dbReference>
<keyword evidence="2" id="KW-0285">Flavoprotein</keyword>
<evidence type="ECO:0000256" key="3">
    <source>
        <dbReference type="ARBA" id="ARBA00022827"/>
    </source>
</evidence>
<evidence type="ECO:0008006" key="10">
    <source>
        <dbReference type="Google" id="ProtNLM"/>
    </source>
</evidence>
<evidence type="ECO:0000259" key="7">
    <source>
        <dbReference type="Pfam" id="PF01593"/>
    </source>
</evidence>
<dbReference type="PANTHER" id="PTHR13789:SF309">
    <property type="entry name" value="PUTATIVE (AFU_ORTHOLOGUE AFUA_6G14510)-RELATED"/>
    <property type="match status" value="1"/>
</dbReference>
<keyword evidence="9" id="KW-1185">Reference proteome</keyword>
<keyword evidence="3" id="KW-0274">FAD</keyword>
<name>A0ABR3JYQ1_9AGAR</name>
<evidence type="ECO:0000256" key="4">
    <source>
        <dbReference type="ARBA" id="ARBA00023002"/>
    </source>
</evidence>
<dbReference type="InterPro" id="IPR002937">
    <property type="entry name" value="Amino_oxidase"/>
</dbReference>
<keyword evidence="5" id="KW-0503">Monooxygenase</keyword>
<feature type="domain" description="Amine oxidase" evidence="7">
    <location>
        <begin position="114"/>
        <end position="161"/>
    </location>
</feature>
<gene>
    <name evidence="8" type="ORF">HGRIS_005471</name>
</gene>